<dbReference type="AlphaFoldDB" id="W9JD43"/>
<name>W9JD43_FUSOX</name>
<keyword evidence="2" id="KW-0472">Membrane</keyword>
<organism evidence="3 4">
    <name type="scientific">Fusarium oxysporum NRRL 32931</name>
    <dbReference type="NCBI Taxonomy" id="660029"/>
    <lineage>
        <taxon>Eukaryota</taxon>
        <taxon>Fungi</taxon>
        <taxon>Dikarya</taxon>
        <taxon>Ascomycota</taxon>
        <taxon>Pezizomycotina</taxon>
        <taxon>Sordariomycetes</taxon>
        <taxon>Hypocreomycetidae</taxon>
        <taxon>Hypocreales</taxon>
        <taxon>Nectriaceae</taxon>
        <taxon>Fusarium</taxon>
        <taxon>Fusarium oxysporum species complex</taxon>
    </lineage>
</organism>
<dbReference type="HOGENOM" id="CLU_1959653_0_0_1"/>
<evidence type="ECO:0000313" key="3">
    <source>
        <dbReference type="EMBL" id="EWZ02600.1"/>
    </source>
</evidence>
<keyword evidence="2" id="KW-1133">Transmembrane helix</keyword>
<evidence type="ECO:0000256" key="2">
    <source>
        <dbReference type="SAM" id="Phobius"/>
    </source>
</evidence>
<evidence type="ECO:0000313" key="4">
    <source>
        <dbReference type="Proteomes" id="UP000030753"/>
    </source>
</evidence>
<protein>
    <submittedName>
        <fullName evidence="3">Uncharacterized protein</fullName>
    </submittedName>
</protein>
<keyword evidence="2" id="KW-0812">Transmembrane</keyword>
<gene>
    <name evidence="3" type="ORF">FOYG_01839</name>
</gene>
<dbReference type="Proteomes" id="UP000030753">
    <property type="component" value="Unassembled WGS sequence"/>
</dbReference>
<feature type="compositionally biased region" description="Basic and acidic residues" evidence="1">
    <location>
        <begin position="22"/>
        <end position="34"/>
    </location>
</feature>
<feature type="compositionally biased region" description="Basic and acidic residues" evidence="1">
    <location>
        <begin position="1"/>
        <end position="10"/>
    </location>
</feature>
<reference evidence="3 4" key="1">
    <citation type="submission" date="2011-06" db="EMBL/GenBank/DDBJ databases">
        <title>The Genome Sequence of Fusarium oxysporum FOSC 3-a.</title>
        <authorList>
            <consortium name="The Broad Institute Genome Sequencing Platform"/>
            <person name="Ma L.-J."/>
            <person name="Gale L.R."/>
            <person name="Schwartz D.C."/>
            <person name="Zhou S."/>
            <person name="Corby-Kistler H."/>
            <person name="Young S.K."/>
            <person name="Zeng Q."/>
            <person name="Gargeya S."/>
            <person name="Fitzgerald M."/>
            <person name="Haas B."/>
            <person name="Abouelleil A."/>
            <person name="Alvarado L."/>
            <person name="Arachchi H.M."/>
            <person name="Berlin A."/>
            <person name="Brown A."/>
            <person name="Chapman S.B."/>
            <person name="Chen Z."/>
            <person name="Dunbar C."/>
            <person name="Freedman E."/>
            <person name="Gearin G."/>
            <person name="Gellesch M."/>
            <person name="Goldberg J."/>
            <person name="Griggs A."/>
            <person name="Gujja S."/>
            <person name="Heiman D."/>
            <person name="Howarth C."/>
            <person name="Larson L."/>
            <person name="Lui A."/>
            <person name="MacDonald P.J.P."/>
            <person name="Mehta T."/>
            <person name="Montmayeur A."/>
            <person name="Murphy C."/>
            <person name="Neiman D."/>
            <person name="Pearson M."/>
            <person name="Priest M."/>
            <person name="Roberts A."/>
            <person name="Saif S."/>
            <person name="Shea T."/>
            <person name="Shenoy N."/>
            <person name="Sisk P."/>
            <person name="Stolte C."/>
            <person name="Sykes S."/>
            <person name="Wortman J."/>
            <person name="Nusbaum C."/>
            <person name="Birren B."/>
        </authorList>
    </citation>
    <scope>NUCLEOTIDE SEQUENCE [LARGE SCALE GENOMIC DNA]</scope>
    <source>
        <strain evidence="4">FOSC 3-a</strain>
    </source>
</reference>
<evidence type="ECO:0000256" key="1">
    <source>
        <dbReference type="SAM" id="MobiDB-lite"/>
    </source>
</evidence>
<sequence length="128" mass="14304">MQAQDAHKDNNLAAPRFGTPPGRKEKDTHMDRAAQRKGLVHTLGMPQLGEEEGKEQAGRPEGSLEAPLERDMFHILQDQALALGHLQFEGDPCFFLRNTDRTRVGTSLYGWCHGFGCSSLLFLLLLFL</sequence>
<proteinExistence type="predicted"/>
<feature type="region of interest" description="Disordered" evidence="1">
    <location>
        <begin position="1"/>
        <end position="64"/>
    </location>
</feature>
<feature type="transmembrane region" description="Helical" evidence="2">
    <location>
        <begin position="108"/>
        <end position="127"/>
    </location>
</feature>
<dbReference type="EMBL" id="JH717839">
    <property type="protein sequence ID" value="EWZ02600.1"/>
    <property type="molecule type" value="Genomic_DNA"/>
</dbReference>
<accession>W9JD43</accession>